<accession>A0A0F9BIT2</accession>
<gene>
    <name evidence="1" type="ORF">LCGC14_2441550</name>
</gene>
<dbReference type="EMBL" id="LAZR01037584">
    <property type="protein sequence ID" value="KKL21829.1"/>
    <property type="molecule type" value="Genomic_DNA"/>
</dbReference>
<sequence length="33" mass="3823">MKRLDITAQVPENTVDELNAQIEQLKEINLVEK</sequence>
<proteinExistence type="predicted"/>
<protein>
    <submittedName>
        <fullName evidence="1">Uncharacterized protein</fullName>
    </submittedName>
</protein>
<organism evidence="1">
    <name type="scientific">marine sediment metagenome</name>
    <dbReference type="NCBI Taxonomy" id="412755"/>
    <lineage>
        <taxon>unclassified sequences</taxon>
        <taxon>metagenomes</taxon>
        <taxon>ecological metagenomes</taxon>
    </lineage>
</organism>
<reference evidence="1" key="1">
    <citation type="journal article" date="2015" name="Nature">
        <title>Complex archaea that bridge the gap between prokaryotes and eukaryotes.</title>
        <authorList>
            <person name="Spang A."/>
            <person name="Saw J.H."/>
            <person name="Jorgensen S.L."/>
            <person name="Zaremba-Niedzwiedzka K."/>
            <person name="Martijn J."/>
            <person name="Lind A.E."/>
            <person name="van Eijk R."/>
            <person name="Schleper C."/>
            <person name="Guy L."/>
            <person name="Ettema T.J."/>
        </authorList>
    </citation>
    <scope>NUCLEOTIDE SEQUENCE</scope>
</reference>
<evidence type="ECO:0000313" key="1">
    <source>
        <dbReference type="EMBL" id="KKL21829.1"/>
    </source>
</evidence>
<dbReference type="AlphaFoldDB" id="A0A0F9BIT2"/>
<name>A0A0F9BIT2_9ZZZZ</name>
<comment type="caution">
    <text evidence="1">The sequence shown here is derived from an EMBL/GenBank/DDBJ whole genome shotgun (WGS) entry which is preliminary data.</text>
</comment>